<keyword evidence="5 10" id="KW-0269">Exonuclease</keyword>
<dbReference type="AlphaFoldDB" id="A0A134CH43"/>
<sequence>MKKQWQWRKHEPFLASEMAQSLHISTFLAEILLGRGITTVEEGVHFLHDTVADAADPHLMKGLDKAVERLQSAIEKKEKIVVYGDYDVDGITATVILYSILRDLGACVDYYIPERQSEGYGLHQEALEQLVQAQTDLLVTVDCGIASAALVSAFNSAMDIIITDHHEPPPQVPPAYAVLDAKQPDCTYPYKELAGAGVAYLLGRTLWKQMRHTTLTKYAEIAALGTIADLVPLTGENRALVKAGLQRMREGANPGLNKLFSIANIPRQRVQAGTIAYLIAPRLNASGRLSHAKRGVQLLLAEETDPQITLIAEELSALNKERQAIEKQISQQAVQQIKAGGHEQDGVLIAYGEEWHPGVIGIAASRVVEKYYRPALVISVHNGIGKGSCRSIDGFHMYQALQYAADLLIQFGGHQMAAGFSVAVENIEALRQRLCEYAAKEMKAEDYVPKIVIEGELLASDITLALVQEMEQLEPYGMKNARPIFAIKEANINDVKMVGTDKSHLQMKIRSTTPNVLTAIGWSMGEMYSNYWLDTADIAFQLDLNEFRGEITPQLVLKDIRAKKEDIHLNRAVMVDIYQLIHSYAKRFAFYGSSNSVPEIEQGRLQQYLLQERQRQYGGAVVYAVVRVLMELGILQLRLSSHGPVYVLPLIAHKLQLLDSATYRKYYAREEG</sequence>
<keyword evidence="6" id="KW-0175">Coiled coil</keyword>
<dbReference type="Gene3D" id="3.90.1640.30">
    <property type="match status" value="1"/>
</dbReference>
<accession>A0A134CH43</accession>
<dbReference type="PANTHER" id="PTHR30255">
    <property type="entry name" value="SINGLE-STRANDED-DNA-SPECIFIC EXONUCLEASE RECJ"/>
    <property type="match status" value="1"/>
</dbReference>
<dbReference type="Gene3D" id="3.10.310.30">
    <property type="match status" value="1"/>
</dbReference>
<evidence type="ECO:0000256" key="6">
    <source>
        <dbReference type="SAM" id="Coils"/>
    </source>
</evidence>
<name>A0A134CH43_9FIRM</name>
<dbReference type="GO" id="GO:0006281">
    <property type="term" value="P:DNA repair"/>
    <property type="evidence" value="ECO:0007669"/>
    <property type="project" value="InterPro"/>
</dbReference>
<dbReference type="InterPro" id="IPR051673">
    <property type="entry name" value="SSDNA_exonuclease_RecJ"/>
</dbReference>
<dbReference type="Pfam" id="PF01368">
    <property type="entry name" value="DHH"/>
    <property type="match status" value="1"/>
</dbReference>
<dbReference type="InterPro" id="IPR001667">
    <property type="entry name" value="DDH_dom"/>
</dbReference>
<evidence type="ECO:0000259" key="9">
    <source>
        <dbReference type="Pfam" id="PF17768"/>
    </source>
</evidence>
<dbReference type="Pfam" id="PF02272">
    <property type="entry name" value="DHHA1"/>
    <property type="match status" value="1"/>
</dbReference>
<evidence type="ECO:0000256" key="5">
    <source>
        <dbReference type="ARBA" id="ARBA00022839"/>
    </source>
</evidence>
<evidence type="ECO:0000259" key="7">
    <source>
        <dbReference type="Pfam" id="PF01368"/>
    </source>
</evidence>
<keyword evidence="11" id="KW-1185">Reference proteome</keyword>
<dbReference type="InterPro" id="IPR038763">
    <property type="entry name" value="DHH_sf"/>
</dbReference>
<keyword evidence="3" id="KW-0540">Nuclease</keyword>
<feature type="coiled-coil region" evidence="6">
    <location>
        <begin position="308"/>
        <end position="335"/>
    </location>
</feature>
<gene>
    <name evidence="10" type="ORF">HMPREF3182_00770</name>
</gene>
<dbReference type="STRING" id="1588748.HMPREF3182_00770"/>
<dbReference type="InterPro" id="IPR004610">
    <property type="entry name" value="RecJ"/>
</dbReference>
<dbReference type="InterPro" id="IPR003156">
    <property type="entry name" value="DHHA1_dom"/>
</dbReference>
<dbReference type="InterPro" id="IPR041122">
    <property type="entry name" value="RecJ_OB"/>
</dbReference>
<dbReference type="PANTHER" id="PTHR30255:SF2">
    <property type="entry name" value="SINGLE-STRANDED-DNA-SPECIFIC EXONUCLEASE RECJ"/>
    <property type="match status" value="1"/>
</dbReference>
<evidence type="ECO:0000313" key="11">
    <source>
        <dbReference type="Proteomes" id="UP000070160"/>
    </source>
</evidence>
<reference evidence="11" key="1">
    <citation type="submission" date="2016-01" db="EMBL/GenBank/DDBJ databases">
        <authorList>
            <person name="Mitreva M."/>
            <person name="Pepin K.H."/>
            <person name="Mihindukulasuriya K.A."/>
            <person name="Fulton R."/>
            <person name="Fronick C."/>
            <person name="O'Laughlin M."/>
            <person name="Miner T."/>
            <person name="Herter B."/>
            <person name="Rosa B.A."/>
            <person name="Cordes M."/>
            <person name="Tomlinson C."/>
            <person name="Wollam A."/>
            <person name="Palsikar V.B."/>
            <person name="Mardis E.R."/>
            <person name="Wilson R.K."/>
        </authorList>
    </citation>
    <scope>NUCLEOTIDE SEQUENCE [LARGE SCALE GENOMIC DNA]</scope>
    <source>
        <strain evidence="11">KA00182</strain>
    </source>
</reference>
<evidence type="ECO:0000256" key="2">
    <source>
        <dbReference type="ARBA" id="ARBA00019841"/>
    </source>
</evidence>
<dbReference type="Pfam" id="PF17768">
    <property type="entry name" value="RecJ_OB"/>
    <property type="match status" value="1"/>
</dbReference>
<dbReference type="SUPFAM" id="SSF64182">
    <property type="entry name" value="DHH phosphoesterases"/>
    <property type="match status" value="1"/>
</dbReference>
<evidence type="ECO:0000256" key="4">
    <source>
        <dbReference type="ARBA" id="ARBA00022801"/>
    </source>
</evidence>
<feature type="domain" description="DHHA1" evidence="8">
    <location>
        <begin position="345"/>
        <end position="439"/>
    </location>
</feature>
<feature type="domain" description="DDH" evidence="7">
    <location>
        <begin position="79"/>
        <end position="226"/>
    </location>
</feature>
<comment type="similarity">
    <text evidence="1">Belongs to the RecJ family.</text>
</comment>
<evidence type="ECO:0000256" key="1">
    <source>
        <dbReference type="ARBA" id="ARBA00005915"/>
    </source>
</evidence>
<organism evidence="10 11">
    <name type="scientific">Megasphaera hutchinsoni</name>
    <dbReference type="NCBI Taxonomy" id="1588748"/>
    <lineage>
        <taxon>Bacteria</taxon>
        <taxon>Bacillati</taxon>
        <taxon>Bacillota</taxon>
        <taxon>Negativicutes</taxon>
        <taxon>Veillonellales</taxon>
        <taxon>Veillonellaceae</taxon>
        <taxon>Megasphaera</taxon>
    </lineage>
</organism>
<dbReference type="PATRIC" id="fig|1588748.3.peg.734"/>
<evidence type="ECO:0000313" key="10">
    <source>
        <dbReference type="EMBL" id="KXB91548.1"/>
    </source>
</evidence>
<dbReference type="GO" id="GO:0008409">
    <property type="term" value="F:5'-3' exonuclease activity"/>
    <property type="evidence" value="ECO:0007669"/>
    <property type="project" value="InterPro"/>
</dbReference>
<evidence type="ECO:0000256" key="3">
    <source>
        <dbReference type="ARBA" id="ARBA00022722"/>
    </source>
</evidence>
<keyword evidence="4" id="KW-0378">Hydrolase</keyword>
<protein>
    <recommendedName>
        <fullName evidence="2">Single-stranded-DNA-specific exonuclease RecJ</fullName>
    </recommendedName>
</protein>
<dbReference type="Proteomes" id="UP000070160">
    <property type="component" value="Unassembled WGS sequence"/>
</dbReference>
<evidence type="ECO:0000259" key="8">
    <source>
        <dbReference type="Pfam" id="PF02272"/>
    </source>
</evidence>
<comment type="caution">
    <text evidence="10">The sequence shown here is derived from an EMBL/GenBank/DDBJ whole genome shotgun (WGS) entry which is preliminary data.</text>
</comment>
<dbReference type="GO" id="GO:0006310">
    <property type="term" value="P:DNA recombination"/>
    <property type="evidence" value="ECO:0007669"/>
    <property type="project" value="InterPro"/>
</dbReference>
<dbReference type="GO" id="GO:0003676">
    <property type="term" value="F:nucleic acid binding"/>
    <property type="evidence" value="ECO:0007669"/>
    <property type="project" value="InterPro"/>
</dbReference>
<dbReference type="RefSeq" id="WP_007393135.1">
    <property type="nucleotide sequence ID" value="NZ_KQ960941.1"/>
</dbReference>
<feature type="domain" description="RecJ OB" evidence="9">
    <location>
        <begin position="453"/>
        <end position="559"/>
    </location>
</feature>
<dbReference type="EMBL" id="LSDT01000029">
    <property type="protein sequence ID" value="KXB91548.1"/>
    <property type="molecule type" value="Genomic_DNA"/>
</dbReference>
<dbReference type="NCBIfam" id="TIGR00644">
    <property type="entry name" value="recJ"/>
    <property type="match status" value="1"/>
</dbReference>
<proteinExistence type="inferred from homology"/>